<keyword evidence="1" id="KW-0175">Coiled coil</keyword>
<keyword evidence="2" id="KW-0472">Membrane</keyword>
<proteinExistence type="predicted"/>
<accession>A0A914EPZ8</accession>
<sequence>MEQNNAPMNIYDMYRMAATYLVASPANAILQKFLFWLLGLIGRLKICHAFSNYVSNKCSGWFTKSKTRDAELGQKDTDARLDQLEADLREERRKREDLENQFNKFVAETVINSNVGSQSGLIEELKTLVKSVNEVREERKDRARKAK</sequence>
<evidence type="ECO:0000313" key="3">
    <source>
        <dbReference type="Proteomes" id="UP000887540"/>
    </source>
</evidence>
<feature type="coiled-coil region" evidence="1">
    <location>
        <begin position="74"/>
        <end position="108"/>
    </location>
</feature>
<keyword evidence="3" id="KW-1185">Reference proteome</keyword>
<evidence type="ECO:0000256" key="2">
    <source>
        <dbReference type="SAM" id="Phobius"/>
    </source>
</evidence>
<name>A0A914EPZ8_9BILA</name>
<dbReference type="WBParaSite" id="ACRNAN_scaffold9875.g30781.t1">
    <property type="protein sequence ID" value="ACRNAN_scaffold9875.g30781.t1"/>
    <property type="gene ID" value="ACRNAN_scaffold9875.g30781"/>
</dbReference>
<dbReference type="Proteomes" id="UP000887540">
    <property type="component" value="Unplaced"/>
</dbReference>
<evidence type="ECO:0000256" key="1">
    <source>
        <dbReference type="SAM" id="Coils"/>
    </source>
</evidence>
<protein>
    <submittedName>
        <fullName evidence="4">Uncharacterized protein</fullName>
    </submittedName>
</protein>
<keyword evidence="2" id="KW-0812">Transmembrane</keyword>
<reference evidence="4" key="1">
    <citation type="submission" date="2022-11" db="UniProtKB">
        <authorList>
            <consortium name="WormBaseParasite"/>
        </authorList>
    </citation>
    <scope>IDENTIFICATION</scope>
</reference>
<dbReference type="AlphaFoldDB" id="A0A914EPZ8"/>
<keyword evidence="2" id="KW-1133">Transmembrane helix</keyword>
<feature type="transmembrane region" description="Helical" evidence="2">
    <location>
        <begin position="20"/>
        <end position="41"/>
    </location>
</feature>
<evidence type="ECO:0000313" key="4">
    <source>
        <dbReference type="WBParaSite" id="ACRNAN_scaffold9875.g30781.t1"/>
    </source>
</evidence>
<organism evidence="3 4">
    <name type="scientific">Acrobeloides nanus</name>
    <dbReference type="NCBI Taxonomy" id="290746"/>
    <lineage>
        <taxon>Eukaryota</taxon>
        <taxon>Metazoa</taxon>
        <taxon>Ecdysozoa</taxon>
        <taxon>Nematoda</taxon>
        <taxon>Chromadorea</taxon>
        <taxon>Rhabditida</taxon>
        <taxon>Tylenchina</taxon>
        <taxon>Cephalobomorpha</taxon>
        <taxon>Cephaloboidea</taxon>
        <taxon>Cephalobidae</taxon>
        <taxon>Acrobeloides</taxon>
    </lineage>
</organism>